<keyword evidence="6" id="KW-1185">Reference proteome</keyword>
<dbReference type="Proteomes" id="UP001175780">
    <property type="component" value="Unassembled WGS sequence"/>
</dbReference>
<accession>A0ABT8ZGB0</accession>
<dbReference type="PANTHER" id="PTHR30629">
    <property type="entry name" value="PROPHAGE INTEGRASE"/>
    <property type="match status" value="1"/>
</dbReference>
<dbReference type="InterPro" id="IPR050808">
    <property type="entry name" value="Phage_Integrase"/>
</dbReference>
<evidence type="ECO:0000256" key="3">
    <source>
        <dbReference type="ARBA" id="ARBA00023172"/>
    </source>
</evidence>
<feature type="domain" description="Tyr recombinase" evidence="4">
    <location>
        <begin position="15"/>
        <end position="199"/>
    </location>
</feature>
<organism evidence="5 6">
    <name type="scientific">Acinetobacter geminorum</name>
    <dbReference type="NCBI Taxonomy" id="2730922"/>
    <lineage>
        <taxon>Bacteria</taxon>
        <taxon>Pseudomonadati</taxon>
        <taxon>Pseudomonadota</taxon>
        <taxon>Gammaproteobacteria</taxon>
        <taxon>Moraxellales</taxon>
        <taxon>Moraxellaceae</taxon>
        <taxon>Acinetobacter</taxon>
    </lineage>
</organism>
<dbReference type="SUPFAM" id="SSF56349">
    <property type="entry name" value="DNA breaking-rejoining enzymes"/>
    <property type="match status" value="1"/>
</dbReference>
<evidence type="ECO:0000256" key="1">
    <source>
        <dbReference type="ARBA" id="ARBA00008857"/>
    </source>
</evidence>
<gene>
    <name evidence="5" type="ORF">Q5X34_17015</name>
</gene>
<comment type="similarity">
    <text evidence="1">Belongs to the 'phage' integrase family.</text>
</comment>
<evidence type="ECO:0000313" key="5">
    <source>
        <dbReference type="EMBL" id="MDO7363366.1"/>
    </source>
</evidence>
<feature type="non-terminal residue" evidence="5">
    <location>
        <position position="1"/>
    </location>
</feature>
<keyword evidence="2" id="KW-0229">DNA integration</keyword>
<dbReference type="PANTHER" id="PTHR30629:SF2">
    <property type="entry name" value="PROPHAGE INTEGRASE INTS-RELATED"/>
    <property type="match status" value="1"/>
</dbReference>
<dbReference type="InterPro" id="IPR013762">
    <property type="entry name" value="Integrase-like_cat_sf"/>
</dbReference>
<dbReference type="Gene3D" id="1.10.443.10">
    <property type="entry name" value="Intergrase catalytic core"/>
    <property type="match status" value="1"/>
</dbReference>
<comment type="caution">
    <text evidence="5">The sequence shown here is derived from an EMBL/GenBank/DDBJ whole genome shotgun (WGS) entry which is preliminary data.</text>
</comment>
<dbReference type="InterPro" id="IPR011010">
    <property type="entry name" value="DNA_brk_join_enz"/>
</dbReference>
<evidence type="ECO:0000259" key="4">
    <source>
        <dbReference type="PROSITE" id="PS51898"/>
    </source>
</evidence>
<dbReference type="PROSITE" id="PS51898">
    <property type="entry name" value="TYR_RECOMBINASE"/>
    <property type="match status" value="1"/>
</dbReference>
<proteinExistence type="inferred from homology"/>
<sequence>SVTRGWNKIASRDRHLHKDIIHKYYNAVLHYEDELNLENTARSNTHRDIVLMCMYTGCRKQEACCLKWADVDIKNGTLTFRDTKNGSDHTFPIGDHLHSILRERWLLRENDWVFPATKMPTSWNMHATKVDTLLNRVGKEVDYYVSMHDFRRTFATICNLLRFNIYVTKRLLNHTAKPRIDVTGGYVQIPDEELRASMNMIEAVYQGKIDCFNYQSVWAERLKEIKAV</sequence>
<dbReference type="Pfam" id="PF00589">
    <property type="entry name" value="Phage_integrase"/>
    <property type="match status" value="1"/>
</dbReference>
<keyword evidence="3" id="KW-0233">DNA recombination</keyword>
<dbReference type="InterPro" id="IPR002104">
    <property type="entry name" value="Integrase_catalytic"/>
</dbReference>
<dbReference type="EMBL" id="JAUPID010000036">
    <property type="protein sequence ID" value="MDO7363366.1"/>
    <property type="molecule type" value="Genomic_DNA"/>
</dbReference>
<dbReference type="RefSeq" id="WP_304457362.1">
    <property type="nucleotide sequence ID" value="NZ_JAUPID010000036.1"/>
</dbReference>
<evidence type="ECO:0000313" key="6">
    <source>
        <dbReference type="Proteomes" id="UP001175780"/>
    </source>
</evidence>
<reference evidence="5" key="1">
    <citation type="submission" date="2023-07" db="EMBL/GenBank/DDBJ databases">
        <title>Whole genome sequencing of environmental Acinetobacter calcoaceticus-baumannii complex from non-hospital environment.</title>
        <authorList>
            <person name="Wee S.K."/>
            <person name="Khoo E.Z.Y."/>
            <person name="Mohammad T.A.-H."/>
            <person name="Tan S.E.K."/>
            <person name="Yap E.P.H."/>
        </authorList>
    </citation>
    <scope>NUCLEOTIDE SEQUENCE</scope>
    <source>
        <strain evidence="5">PUMA0118</strain>
    </source>
</reference>
<evidence type="ECO:0000256" key="2">
    <source>
        <dbReference type="ARBA" id="ARBA00022908"/>
    </source>
</evidence>
<protein>
    <submittedName>
        <fullName evidence="5">Tyrosine-type recombinase/integrase</fullName>
    </submittedName>
</protein>
<name>A0ABT8ZGB0_9GAMM</name>